<evidence type="ECO:0000259" key="10">
    <source>
        <dbReference type="Pfam" id="PF02880"/>
    </source>
</evidence>
<dbReference type="InterPro" id="IPR016055">
    <property type="entry name" value="A-D-PHexomutase_a/b/a-I/II/III"/>
</dbReference>
<keyword evidence="5" id="KW-0460">Magnesium</keyword>
<dbReference type="GO" id="GO:0008966">
    <property type="term" value="F:phosphoglucosamine mutase activity"/>
    <property type="evidence" value="ECO:0007669"/>
    <property type="project" value="UniProtKB-EC"/>
</dbReference>
<dbReference type="PANTHER" id="PTHR42946:SF1">
    <property type="entry name" value="PHOSPHOGLUCOMUTASE (ALPHA-D-GLUCOSE-1,6-BISPHOSPHATE-DEPENDENT)"/>
    <property type="match status" value="1"/>
</dbReference>
<evidence type="ECO:0000259" key="9">
    <source>
        <dbReference type="Pfam" id="PF02879"/>
    </source>
</evidence>
<feature type="domain" description="Alpha-D-phosphohexomutase alpha/beta/alpha" evidence="10">
    <location>
        <begin position="262"/>
        <end position="377"/>
    </location>
</feature>
<accession>A0A7M1VQE1</accession>
<evidence type="ECO:0000313" key="11">
    <source>
        <dbReference type="EMBL" id="QOS15676.1"/>
    </source>
</evidence>
<dbReference type="Gene3D" id="3.30.310.50">
    <property type="entry name" value="Alpha-D-phosphohexomutase, C-terminal domain"/>
    <property type="match status" value="1"/>
</dbReference>
<keyword evidence="4" id="KW-0479">Metal-binding</keyword>
<keyword evidence="3" id="KW-0597">Phosphoprotein</keyword>
<evidence type="ECO:0000256" key="1">
    <source>
        <dbReference type="ARBA" id="ARBA00001946"/>
    </source>
</evidence>
<gene>
    <name evidence="11" type="primary">glmM</name>
    <name evidence="11" type="ORF">VP13_00020</name>
</gene>
<evidence type="ECO:0000259" key="8">
    <source>
        <dbReference type="Pfam" id="PF02878"/>
    </source>
</evidence>
<dbReference type="GO" id="GO:0046872">
    <property type="term" value="F:metal ion binding"/>
    <property type="evidence" value="ECO:0007669"/>
    <property type="project" value="UniProtKB-KW"/>
</dbReference>
<dbReference type="GO" id="GO:0005975">
    <property type="term" value="P:carbohydrate metabolic process"/>
    <property type="evidence" value="ECO:0007669"/>
    <property type="project" value="InterPro"/>
</dbReference>
<sequence>MMLISQDVIKNSGIQFGTSGARGLVEDFTPEVCAAFTSAFLSCMKAQFLFSKVAIAMDNRPSSPQIAKACISAIENLGLEAVYYGILPTPALAYSAMQERIPCIMVTGSHIPFDRNGLKFYRPDGEISKTDEQAILLERVSFQLPSLENQLVAVDDAKLKYIQRYTSLFDSNILKGIKVGVYEHSSSGRDIYASLFEALGAEVTSLGRTDTFVPIDTEAVTEADCIKALRWISEHNLDFIFSTDGDGDRPLVTDEKGNWLRGDILGLVCAHALNAEAVVVPISCNTAIEKAGFFKNVVTTQIGSPYVISEFSRLTELYESVVGFEANGGFLLGSDIKLNGRLLKALPTRDAVLPALMLLNLSKKAKITSVLDDLPKRFTHSDRIQNFDIEKSRKLVDIGKLAPSKLLKYIGLEDVSVEMLDLTDGLRLTFSNEDVLHIRPSGNAPELRCYVESNDAYKAKYLVEFVLESIVKLDLSNL</sequence>
<dbReference type="SUPFAM" id="SSF53738">
    <property type="entry name" value="Phosphoglucomutase, first 3 domains"/>
    <property type="match status" value="3"/>
</dbReference>
<dbReference type="InterPro" id="IPR036900">
    <property type="entry name" value="A-D-PHexomutase_C_sf"/>
</dbReference>
<feature type="domain" description="Alpha-D-phosphohexomutase C-terminal" evidence="7">
    <location>
        <begin position="422"/>
        <end position="468"/>
    </location>
</feature>
<dbReference type="GO" id="GO:0005829">
    <property type="term" value="C:cytosol"/>
    <property type="evidence" value="ECO:0007669"/>
    <property type="project" value="TreeGrafter"/>
</dbReference>
<protein>
    <submittedName>
        <fullName evidence="11">Phosphoglucosamine mutase</fullName>
        <ecNumber evidence="11">5.4.2.10</ecNumber>
    </submittedName>
</protein>
<dbReference type="GO" id="GO:0006048">
    <property type="term" value="P:UDP-N-acetylglucosamine biosynthetic process"/>
    <property type="evidence" value="ECO:0007669"/>
    <property type="project" value="TreeGrafter"/>
</dbReference>
<evidence type="ECO:0000256" key="2">
    <source>
        <dbReference type="ARBA" id="ARBA00010231"/>
    </source>
</evidence>
<dbReference type="CDD" id="cd03088">
    <property type="entry name" value="ManB"/>
    <property type="match status" value="1"/>
</dbReference>
<dbReference type="InterPro" id="IPR005843">
    <property type="entry name" value="A-D-PHexomutase_C"/>
</dbReference>
<dbReference type="InterPro" id="IPR005844">
    <property type="entry name" value="A-D-PHexomutase_a/b/a-I"/>
</dbReference>
<dbReference type="EC" id="5.4.2.10" evidence="11"/>
<feature type="domain" description="Alpha-D-phosphohexomutase alpha/beta/alpha" evidence="9">
    <location>
        <begin position="160"/>
        <end position="257"/>
    </location>
</feature>
<organism evidence="11">
    <name type="scientific">Vibrio parahaemolyticus</name>
    <dbReference type="NCBI Taxonomy" id="670"/>
    <lineage>
        <taxon>Bacteria</taxon>
        <taxon>Pseudomonadati</taxon>
        <taxon>Pseudomonadota</taxon>
        <taxon>Gammaproteobacteria</taxon>
        <taxon>Vibrionales</taxon>
        <taxon>Vibrionaceae</taxon>
        <taxon>Vibrio</taxon>
    </lineage>
</organism>
<dbReference type="Pfam" id="PF02879">
    <property type="entry name" value="PGM_PMM_II"/>
    <property type="match status" value="1"/>
</dbReference>
<dbReference type="InterPro" id="IPR050060">
    <property type="entry name" value="Phosphoglucosamine_mutase"/>
</dbReference>
<evidence type="ECO:0000256" key="3">
    <source>
        <dbReference type="ARBA" id="ARBA00022553"/>
    </source>
</evidence>
<comment type="cofactor">
    <cofactor evidence="1">
        <name>Mg(2+)</name>
        <dbReference type="ChEBI" id="CHEBI:18420"/>
    </cofactor>
</comment>
<dbReference type="Gene3D" id="3.40.120.10">
    <property type="entry name" value="Alpha-D-Glucose-1,6-Bisphosphate, subunit A, domain 3"/>
    <property type="match status" value="3"/>
</dbReference>
<evidence type="ECO:0000259" key="7">
    <source>
        <dbReference type="Pfam" id="PF00408"/>
    </source>
</evidence>
<evidence type="ECO:0000256" key="4">
    <source>
        <dbReference type="ARBA" id="ARBA00022723"/>
    </source>
</evidence>
<dbReference type="Pfam" id="PF00408">
    <property type="entry name" value="PGM_PMM_IV"/>
    <property type="match status" value="1"/>
</dbReference>
<dbReference type="PANTHER" id="PTHR42946">
    <property type="entry name" value="PHOSPHOHEXOSE MUTASE"/>
    <property type="match status" value="1"/>
</dbReference>
<evidence type="ECO:0000256" key="6">
    <source>
        <dbReference type="ARBA" id="ARBA00023235"/>
    </source>
</evidence>
<dbReference type="Pfam" id="PF02880">
    <property type="entry name" value="PGM_PMM_III"/>
    <property type="match status" value="1"/>
</dbReference>
<dbReference type="AlphaFoldDB" id="A0A7M1VQE1"/>
<dbReference type="InterPro" id="IPR005845">
    <property type="entry name" value="A-D-PHexomutase_a/b/a-II"/>
</dbReference>
<feature type="domain" description="Alpha-D-phosphohexomutase alpha/beta/alpha" evidence="8">
    <location>
        <begin position="14"/>
        <end position="135"/>
    </location>
</feature>
<evidence type="ECO:0000256" key="5">
    <source>
        <dbReference type="ARBA" id="ARBA00022842"/>
    </source>
</evidence>
<keyword evidence="6 11" id="KW-0413">Isomerase</keyword>
<dbReference type="EMBL" id="MT898030">
    <property type="protein sequence ID" value="QOS15676.1"/>
    <property type="molecule type" value="Genomic_DNA"/>
</dbReference>
<dbReference type="GO" id="GO:0004615">
    <property type="term" value="F:phosphomannomutase activity"/>
    <property type="evidence" value="ECO:0007669"/>
    <property type="project" value="TreeGrafter"/>
</dbReference>
<dbReference type="SUPFAM" id="SSF55957">
    <property type="entry name" value="Phosphoglucomutase, C-terminal domain"/>
    <property type="match status" value="1"/>
</dbReference>
<proteinExistence type="inferred from homology"/>
<dbReference type="InterPro" id="IPR005846">
    <property type="entry name" value="A-D-PHexomutase_a/b/a-III"/>
</dbReference>
<reference evidence="11" key="1">
    <citation type="submission" date="2020-08" db="EMBL/GenBank/DDBJ databases">
        <title>Genetic structure, function and evolution of capsule biosynthesis loci in Vibrio parahaemolyticus.</title>
        <authorList>
            <person name="Li L."/>
            <person name="Bian S."/>
        </authorList>
    </citation>
    <scope>NUCLEOTIDE SEQUENCE</scope>
    <source>
        <strain evidence="11">VP13</strain>
    </source>
</reference>
<comment type="similarity">
    <text evidence="2">Belongs to the phosphohexose mutase family.</text>
</comment>
<name>A0A7M1VQE1_VIBPH</name>
<dbReference type="Pfam" id="PF02878">
    <property type="entry name" value="PGM_PMM_I"/>
    <property type="match status" value="1"/>
</dbReference>
<dbReference type="GO" id="GO:0009252">
    <property type="term" value="P:peptidoglycan biosynthetic process"/>
    <property type="evidence" value="ECO:0007669"/>
    <property type="project" value="TreeGrafter"/>
</dbReference>